<proteinExistence type="predicted"/>
<dbReference type="PANTHER" id="PTHR34047">
    <property type="entry name" value="NUCLEAR INTRON MATURASE 1, MITOCHONDRIAL-RELATED"/>
    <property type="match status" value="1"/>
</dbReference>
<evidence type="ECO:0000313" key="2">
    <source>
        <dbReference type="EMBL" id="AOC61645.1"/>
    </source>
</evidence>
<gene>
    <name evidence="2" type="primary">orf501</name>
</gene>
<dbReference type="EMBL" id="KX306824">
    <property type="protein sequence ID" value="AOC61645.1"/>
    <property type="molecule type" value="Genomic_DNA"/>
</dbReference>
<dbReference type="InterPro" id="IPR025960">
    <property type="entry name" value="RVT_N"/>
</dbReference>
<dbReference type="InterPro" id="IPR051083">
    <property type="entry name" value="GrpII_Intron_Splice-Mob/Def"/>
</dbReference>
<keyword evidence="2" id="KW-0548">Nucleotidyltransferase</keyword>
<name>A0A1B2RZ92_9CHLO</name>
<dbReference type="Pfam" id="PF00078">
    <property type="entry name" value="RVT_1"/>
    <property type="match status" value="1"/>
</dbReference>
<dbReference type="AlphaFoldDB" id="A0A1B2RZ92"/>
<dbReference type="InterPro" id="IPR013597">
    <property type="entry name" value="Mat_intron_G2"/>
</dbReference>
<dbReference type="InterPro" id="IPR043502">
    <property type="entry name" value="DNA/RNA_pol_sf"/>
</dbReference>
<keyword evidence="2" id="KW-0695">RNA-directed DNA polymerase</keyword>
<evidence type="ECO:0000259" key="1">
    <source>
        <dbReference type="PROSITE" id="PS50878"/>
    </source>
</evidence>
<keyword evidence="2" id="KW-0808">Transferase</keyword>
<geneLocation type="chloroplast" evidence="2"/>
<dbReference type="Pfam" id="PF13655">
    <property type="entry name" value="RVT_N"/>
    <property type="match status" value="1"/>
</dbReference>
<dbReference type="PROSITE" id="PS50878">
    <property type="entry name" value="RT_POL"/>
    <property type="match status" value="1"/>
</dbReference>
<dbReference type="CDD" id="cd01651">
    <property type="entry name" value="RT_G2_intron"/>
    <property type="match status" value="1"/>
</dbReference>
<protein>
    <submittedName>
        <fullName evidence="2">Putative reverse transcriptase and intron maturase</fullName>
    </submittedName>
</protein>
<reference evidence="2" key="1">
    <citation type="journal article" date="2016" name="Genome Biol. Evol.">
        <title>Mitochondrion-to-Chloroplast DNA Transfers and Intragenomic Proliferation of Chloroplast Group II Introns in Gloeotilopsis Green Algae (Ulotrichales, Ulvophyceae).</title>
        <authorList>
            <person name="Turmel M."/>
            <person name="Otis C."/>
            <person name="Lemieux C."/>
        </authorList>
    </citation>
    <scope>NUCLEOTIDE SEQUENCE</scope>
</reference>
<keyword evidence="2" id="KW-0150">Chloroplast</keyword>
<keyword evidence="2" id="KW-0934">Plastid</keyword>
<dbReference type="Pfam" id="PF08388">
    <property type="entry name" value="GIIM"/>
    <property type="match status" value="1"/>
</dbReference>
<dbReference type="GO" id="GO:0003964">
    <property type="term" value="F:RNA-directed DNA polymerase activity"/>
    <property type="evidence" value="ECO:0007669"/>
    <property type="project" value="UniProtKB-KW"/>
</dbReference>
<accession>A0A1B2RZ92</accession>
<dbReference type="SUPFAM" id="SSF56672">
    <property type="entry name" value="DNA/RNA polymerases"/>
    <property type="match status" value="1"/>
</dbReference>
<dbReference type="PANTHER" id="PTHR34047:SF8">
    <property type="entry name" value="PROTEIN YKFC"/>
    <property type="match status" value="1"/>
</dbReference>
<feature type="domain" description="Reverse transcriptase" evidence="1">
    <location>
        <begin position="1"/>
        <end position="340"/>
    </location>
</feature>
<sequence>MNTLETLKTQPIYHSSKEDTWTGVNWSKVEKTIENLQHRITKAAEKGNFRKVRNLQRLLTKRSLSASLKSIRIVSQENFGKKTPGIDGQLWTTPESKHKAALELRQKSDTKPLKQVYISKTKGIQGSFAIPCMSDRASQVIWNLALLPMVEATSDHHSYGFRPCRDCWDVNAQIRTLLDKPESAQWVLIADIEKCFNKINQNWLLNHTPMETKVLKSWLKAGYFERLELFPTEESMPQKEVILPTLSNLTLNGLENYLKKNFKGKRVFCSRGKNLTKFSTCINVVRYANDFIVTGRSHRQLQRVKKAITKFLAPKGLRINENKTSIRNVLKGFDFLGWTFRKYPNGTFLCTISNQSKIKHRKEIKYLIKNTHNPAILIPKLNSKIRGWMNYHHCANNIWKVWAFMNKYLYERLIKWCLKRHSNKTKKWVFRHYWKRINERWTFVTSTQNESYTLIHYDLGQKRMQSKICSSLNVFDLKNKAKIRQLQLAKNQKFSYQKRNL</sequence>
<dbReference type="InterPro" id="IPR000477">
    <property type="entry name" value="RT_dom"/>
</dbReference>
<organism evidence="2">
    <name type="scientific">Gloeotilopsis planctonica</name>
    <dbReference type="NCBI Taxonomy" id="34157"/>
    <lineage>
        <taxon>Eukaryota</taxon>
        <taxon>Viridiplantae</taxon>
        <taxon>Chlorophyta</taxon>
        <taxon>core chlorophytes</taxon>
        <taxon>Ulvophyceae</taxon>
        <taxon>OUU clade</taxon>
        <taxon>Ulotrichales</taxon>
        <taxon>Ulotrichaceae</taxon>
        <taxon>Gloeotilopsis</taxon>
    </lineage>
</organism>